<proteinExistence type="predicted"/>
<evidence type="ECO:0000313" key="1">
    <source>
        <dbReference type="EMBL" id="KAK7918650.1"/>
    </source>
</evidence>
<dbReference type="AlphaFoldDB" id="A0AAW0P6C7"/>
<dbReference type="InterPro" id="IPR040521">
    <property type="entry name" value="KDZ"/>
</dbReference>
<dbReference type="Proteomes" id="UP001460270">
    <property type="component" value="Unassembled WGS sequence"/>
</dbReference>
<comment type="caution">
    <text evidence="1">The sequence shown here is derived from an EMBL/GenBank/DDBJ whole genome shotgun (WGS) entry which is preliminary data.</text>
</comment>
<keyword evidence="2" id="KW-1185">Reference proteome</keyword>
<organism evidence="1 2">
    <name type="scientific">Mugilogobius chulae</name>
    <name type="common">yellowstripe goby</name>
    <dbReference type="NCBI Taxonomy" id="88201"/>
    <lineage>
        <taxon>Eukaryota</taxon>
        <taxon>Metazoa</taxon>
        <taxon>Chordata</taxon>
        <taxon>Craniata</taxon>
        <taxon>Vertebrata</taxon>
        <taxon>Euteleostomi</taxon>
        <taxon>Actinopterygii</taxon>
        <taxon>Neopterygii</taxon>
        <taxon>Teleostei</taxon>
        <taxon>Neoteleostei</taxon>
        <taxon>Acanthomorphata</taxon>
        <taxon>Gobiaria</taxon>
        <taxon>Gobiiformes</taxon>
        <taxon>Gobioidei</taxon>
        <taxon>Gobiidae</taxon>
        <taxon>Gobionellinae</taxon>
        <taxon>Mugilogobius</taxon>
    </lineage>
</organism>
<name>A0AAW0P6C7_9GOBI</name>
<reference evidence="2" key="1">
    <citation type="submission" date="2024-04" db="EMBL/GenBank/DDBJ databases">
        <title>Salinicola lusitanus LLJ914,a marine bacterium isolated from the Okinawa Trough.</title>
        <authorList>
            <person name="Li J."/>
        </authorList>
    </citation>
    <scope>NUCLEOTIDE SEQUENCE [LARGE SCALE GENOMIC DNA]</scope>
</reference>
<gene>
    <name evidence="1" type="ORF">WMY93_009934</name>
</gene>
<sequence>MVVSSVQGHNQADSSILRVKWSGAYQEGAGLTLGEEVEQVNAVLSRIAVTTKHMSKAGRSDMLTVMAMRWNEQKFENLARSLSCKYLKATKMLEEKEQMLESTKTALSLSDIQVEEWVTDVTEWAEATSPSTDEYTTLMQRLYKVTDSSKARVRLRRKIRQEKQILSSVVAKYNSVIPSTEPLCIDIILSEDVAWPWQENQQDSVDIKTKRQVFDQFMAVKRLQEEWKILVAEMAKHWKYLLARSDWLQEHSDLVHEQNTQDPLKNLPGLLKKKMWDIRQKIQNVKHIYLNVITGAESNFWQTNSDFSDIGSDTSEDQMQ</sequence>
<evidence type="ECO:0000313" key="2">
    <source>
        <dbReference type="Proteomes" id="UP001460270"/>
    </source>
</evidence>
<dbReference type="PANTHER" id="PTHR33104:SF2">
    <property type="entry name" value="CXC3 LIKE CYSTEINE CLUSTER DOMAIN-CONTAINING PROTEIN"/>
    <property type="match status" value="1"/>
</dbReference>
<accession>A0AAW0P6C7</accession>
<dbReference type="PANTHER" id="PTHR33104">
    <property type="entry name" value="SI:DKEY-29D5.2"/>
    <property type="match status" value="1"/>
</dbReference>
<dbReference type="Pfam" id="PF18758">
    <property type="entry name" value="KDZ"/>
    <property type="match status" value="1"/>
</dbReference>
<dbReference type="EMBL" id="JBBPFD010000007">
    <property type="protein sequence ID" value="KAK7918650.1"/>
    <property type="molecule type" value="Genomic_DNA"/>
</dbReference>
<protein>
    <submittedName>
        <fullName evidence="1">Uncharacterized protein</fullName>
    </submittedName>
</protein>